<dbReference type="GO" id="GO:0016787">
    <property type="term" value="F:hydrolase activity"/>
    <property type="evidence" value="ECO:0007669"/>
    <property type="project" value="UniProtKB-KW"/>
</dbReference>
<dbReference type="Pfam" id="PF21365">
    <property type="entry name" value="Glyco_hydro_31_3rd"/>
    <property type="match status" value="1"/>
</dbReference>
<feature type="domain" description="Glycosyl hydrolase family 31 C-terminal" evidence="6">
    <location>
        <begin position="588"/>
        <end position="675"/>
    </location>
</feature>
<feature type="chain" id="PRO_5046515252" evidence="3">
    <location>
        <begin position="20"/>
        <end position="810"/>
    </location>
</feature>
<dbReference type="CDD" id="cd14752">
    <property type="entry name" value="GH31_N"/>
    <property type="match status" value="1"/>
</dbReference>
<dbReference type="SUPFAM" id="SSF51445">
    <property type="entry name" value="(Trans)glycosidases"/>
    <property type="match status" value="1"/>
</dbReference>
<dbReference type="EMBL" id="JAXDAE010000007">
    <property type="protein sequence ID" value="MDY2587353.1"/>
    <property type="molecule type" value="Genomic_DNA"/>
</dbReference>
<feature type="domain" description="Glycoside hydrolase family 31 TIM barrel" evidence="4">
    <location>
        <begin position="261"/>
        <end position="580"/>
    </location>
</feature>
<feature type="signal peptide" evidence="3">
    <location>
        <begin position="1"/>
        <end position="19"/>
    </location>
</feature>
<dbReference type="SUPFAM" id="SSF74650">
    <property type="entry name" value="Galactose mutarotase-like"/>
    <property type="match status" value="1"/>
</dbReference>
<dbReference type="Gene3D" id="2.60.40.1180">
    <property type="entry name" value="Golgi alpha-mannosidase II"/>
    <property type="match status" value="2"/>
</dbReference>
<proteinExistence type="inferred from homology"/>
<dbReference type="InterPro" id="IPR017853">
    <property type="entry name" value="GH"/>
</dbReference>
<dbReference type="InterPro" id="IPR000322">
    <property type="entry name" value="Glyco_hydro_31_TIM"/>
</dbReference>
<dbReference type="PANTHER" id="PTHR43863">
    <property type="entry name" value="HYDROLASE, PUTATIVE (AFU_ORTHOLOGUE AFUA_1G03140)-RELATED"/>
    <property type="match status" value="1"/>
</dbReference>
<dbReference type="Proteomes" id="UP001285855">
    <property type="component" value="Unassembled WGS sequence"/>
</dbReference>
<dbReference type="InterPro" id="IPR051816">
    <property type="entry name" value="Glycosyl_Hydrolase_31"/>
</dbReference>
<evidence type="ECO:0000256" key="1">
    <source>
        <dbReference type="ARBA" id="ARBA00007806"/>
    </source>
</evidence>
<keyword evidence="3" id="KW-0732">Signal</keyword>
<feature type="domain" description="Glycoside hydrolase family 31 N-terminal" evidence="5">
    <location>
        <begin position="46"/>
        <end position="217"/>
    </location>
</feature>
<dbReference type="Gene3D" id="3.20.20.80">
    <property type="entry name" value="Glycosidases"/>
    <property type="match status" value="1"/>
</dbReference>
<dbReference type="InterPro" id="IPR048395">
    <property type="entry name" value="Glyco_hydro_31_C"/>
</dbReference>
<dbReference type="RefSeq" id="WP_320555720.1">
    <property type="nucleotide sequence ID" value="NZ_JAXDAE010000007.1"/>
</dbReference>
<evidence type="ECO:0000256" key="2">
    <source>
        <dbReference type="RuleBase" id="RU361185"/>
    </source>
</evidence>
<evidence type="ECO:0000259" key="6">
    <source>
        <dbReference type="Pfam" id="PF21365"/>
    </source>
</evidence>
<dbReference type="PANTHER" id="PTHR43863:SF2">
    <property type="entry name" value="MALTASE-GLUCOAMYLASE"/>
    <property type="match status" value="1"/>
</dbReference>
<comment type="similarity">
    <text evidence="1 2">Belongs to the glycosyl hydrolase 31 family.</text>
</comment>
<evidence type="ECO:0000313" key="7">
    <source>
        <dbReference type="EMBL" id="MDY2587353.1"/>
    </source>
</evidence>
<dbReference type="Gene3D" id="2.60.40.1760">
    <property type="entry name" value="glycosyl hydrolase (family 31)"/>
    <property type="match status" value="1"/>
</dbReference>
<keyword evidence="2 7" id="KW-0378">Hydrolase</keyword>
<dbReference type="InterPro" id="IPR025887">
    <property type="entry name" value="Glyco_hydro_31_N_dom"/>
</dbReference>
<reference evidence="7 8" key="1">
    <citation type="submission" date="2023-11" db="EMBL/GenBank/DDBJ databases">
        <title>Winogradskyella pelagius sp. nov., isolated from coastal sediment.</title>
        <authorList>
            <person name="Li F."/>
        </authorList>
    </citation>
    <scope>NUCLEOTIDE SEQUENCE [LARGE SCALE GENOMIC DNA]</scope>
    <source>
        <strain evidence="7 8">KCTC 23502</strain>
    </source>
</reference>
<accession>A0ABU5EM34</accession>
<dbReference type="InterPro" id="IPR013780">
    <property type="entry name" value="Glyco_hydro_b"/>
</dbReference>
<dbReference type="SUPFAM" id="SSF51011">
    <property type="entry name" value="Glycosyl hydrolase domain"/>
    <property type="match status" value="1"/>
</dbReference>
<gene>
    <name evidence="7" type="ORF">SNF14_08380</name>
</gene>
<comment type="caution">
    <text evidence="7">The sequence shown here is derived from an EMBL/GenBank/DDBJ whole genome shotgun (WGS) entry which is preliminary data.</text>
</comment>
<name>A0ABU5EM34_9FLAO</name>
<dbReference type="Pfam" id="PF01055">
    <property type="entry name" value="Glyco_hydro_31_2nd"/>
    <property type="match status" value="1"/>
</dbReference>
<sequence length="810" mass="93121">MKHVILYLSIFFIAVSVTAQNTNRKYKSHNEENGIFSVVTNDGAYKFQFYTSEIIQTSFTPSNDDNSSDSHAVVLQPESVDTNYKYVGNEITFGTEDLSVTITTEPFQISYYYKGEFVTSEKRGYYKSNHEPMEMVKGNIIADYTEKIEFNLSKDEVLYGGGARALGMNRRGHRLPLFNRAHYGYETDSKLMNYTMPIVLSSKQYMIHFDNAPIGYLDLDSKGDNTLTYETISGRKAYQIIVGDSWYEILNNYTNLTGKQPMLPRWALGNFSSRFGYHSQKEVEQTIAKFKEEQIPVDAIILDLYWFGKEVKGTMGNLEVFRDSFPDFEGMVKRLNDKGVKTIPITEPFVLTTSKKWDDAVANNVLAKDSVGEAARYDFYFGNTGLIDIYKPQGEQWFWNIYKELANKGVAGVWGDLGEPEVHPHWVHHHTGSASEVHNIYGHDWARLVYEGYQRDFPEVRPFILMRAGYSGTQRYGMIPWSGDVNRTWGGLQSQPEIAMQMGMQGLAYMHSDLGGFAGANLDDELYVRWLQYGVFNPIFRPHAQEDVPSEPIFRSEKAKRLASYAIAMRYRLLPYNYNLVYENHRFGKPLMRPLFFEEADNPQLYSYSKTYLWGNDILVSPVLEAGKKQQEVYFPKGSKWFNIENDIVVEGGKVQTVELKEDFIPVYARAGAFIPLTKMVQTTADYDDSEFQLQYYHDASIKKSEREFYFDDGTTTHPLEKDNYQILGFEAEIEGNWLEFELEAETGVDYSAKTKTIALTVHNINSKPKKIKVGKDKVNGAYNEKYKTLTINVVWDTTEEKEIKIKLSK</sequence>
<protein>
    <submittedName>
        <fullName evidence="7">Glycoside hydrolase family 31 protein</fullName>
    </submittedName>
</protein>
<evidence type="ECO:0000313" key="8">
    <source>
        <dbReference type="Proteomes" id="UP001285855"/>
    </source>
</evidence>
<keyword evidence="2" id="KW-0326">Glycosidase</keyword>
<dbReference type="Pfam" id="PF13802">
    <property type="entry name" value="Gal_mutarotas_2"/>
    <property type="match status" value="1"/>
</dbReference>
<evidence type="ECO:0000259" key="5">
    <source>
        <dbReference type="Pfam" id="PF13802"/>
    </source>
</evidence>
<dbReference type="InterPro" id="IPR011013">
    <property type="entry name" value="Gal_mutarotase_sf_dom"/>
</dbReference>
<evidence type="ECO:0000259" key="4">
    <source>
        <dbReference type="Pfam" id="PF01055"/>
    </source>
</evidence>
<keyword evidence="8" id="KW-1185">Reference proteome</keyword>
<organism evidence="7 8">
    <name type="scientific">Winogradskyella aquimaris</name>
    <dbReference type="NCBI Taxonomy" id="864074"/>
    <lineage>
        <taxon>Bacteria</taxon>
        <taxon>Pseudomonadati</taxon>
        <taxon>Bacteroidota</taxon>
        <taxon>Flavobacteriia</taxon>
        <taxon>Flavobacteriales</taxon>
        <taxon>Flavobacteriaceae</taxon>
        <taxon>Winogradskyella</taxon>
    </lineage>
</organism>
<evidence type="ECO:0000256" key="3">
    <source>
        <dbReference type="SAM" id="SignalP"/>
    </source>
</evidence>